<evidence type="ECO:0000313" key="2">
    <source>
        <dbReference type="Proteomes" id="UP000014500"/>
    </source>
</evidence>
<dbReference type="SUPFAM" id="SSF56672">
    <property type="entry name" value="DNA/RNA polymerases"/>
    <property type="match status" value="1"/>
</dbReference>
<dbReference type="EnsemblMetazoa" id="SMAR001797-RA">
    <property type="protein sequence ID" value="SMAR001797-PA"/>
    <property type="gene ID" value="SMAR001797"/>
</dbReference>
<reference evidence="1" key="2">
    <citation type="submission" date="2015-02" db="UniProtKB">
        <authorList>
            <consortium name="EnsemblMetazoa"/>
        </authorList>
    </citation>
    <scope>IDENTIFICATION</scope>
</reference>
<evidence type="ECO:0000313" key="1">
    <source>
        <dbReference type="EnsemblMetazoa" id="SMAR001797-PA"/>
    </source>
</evidence>
<accession>T1ILH1</accession>
<dbReference type="HOGENOM" id="CLU_524124_0_0_1"/>
<dbReference type="eggNOG" id="ENOG502T2YB">
    <property type="taxonomic scope" value="Eukaryota"/>
</dbReference>
<keyword evidence="2" id="KW-1185">Reference proteome</keyword>
<name>T1ILH1_STRMM</name>
<dbReference type="Proteomes" id="UP000014500">
    <property type="component" value="Unassembled WGS sequence"/>
</dbReference>
<dbReference type="Gene3D" id="3.30.70.270">
    <property type="match status" value="1"/>
</dbReference>
<protein>
    <recommendedName>
        <fullName evidence="3">Reverse transcriptase domain-containing protein</fullName>
    </recommendedName>
</protein>
<dbReference type="AlphaFoldDB" id="T1ILH1"/>
<dbReference type="Pfam" id="PF03564">
    <property type="entry name" value="DUF1759"/>
    <property type="match status" value="1"/>
</dbReference>
<evidence type="ECO:0008006" key="3">
    <source>
        <dbReference type="Google" id="ProtNLM"/>
    </source>
</evidence>
<dbReference type="PhylomeDB" id="T1ILH1"/>
<dbReference type="InterPro" id="IPR043502">
    <property type="entry name" value="DNA/RNA_pol_sf"/>
</dbReference>
<dbReference type="InterPro" id="IPR043128">
    <property type="entry name" value="Rev_trsase/Diguanyl_cyclase"/>
</dbReference>
<dbReference type="STRING" id="126957.T1ILH1"/>
<sequence>MPNKPGWEKEEVQRQSGARVDCAQSCVAGQMLRHETNLKVKYKADEYDFNPTHAVDSDSNDDVELPRDAEVVAIRMRHFVNIYYLLLSLVVRCNLPPCSVGSRYSADLFMILIIRIINSECNVEFLVLPWRPLLLRLNQKLTIVKQKHILCVFTARRCKSRVPIVTMNPTAEELEEAKKKRQAEFDIRQGTVQWETLIDQTDEYLAHSESADEFPAMEAAASTAADLFTEIKQLWPKRAKSISSDKYLKEYAWVSKTKSRIMFVERRVRAFETQQRDINLANASVNASDTLPLNTTSTLQSTARIATKLPKLDMPSFSGKIIDWTSFENRFEAAVGRNSALAQVDKLQYLLSACSGDARRLIESFLMEDTSYETALQILKTNYDSKFVTLADLKQAFLQVQIQEPFRDVLRYLWRFLLFLATYCMKMVPFGLNARPFLLNVVIRKQASGKSSQFPEEMDSLNRNMYVDDLTLGADSEMQVIQQSINVKSVLDEAKLPLVKWVGSTPLISKSLRDWDFHMR</sequence>
<dbReference type="Gene3D" id="3.10.10.10">
    <property type="entry name" value="HIV Type 1 Reverse Transcriptase, subunit A, domain 1"/>
    <property type="match status" value="1"/>
</dbReference>
<dbReference type="PANTHER" id="PTHR47331">
    <property type="entry name" value="PHD-TYPE DOMAIN-CONTAINING PROTEIN"/>
    <property type="match status" value="1"/>
</dbReference>
<proteinExistence type="predicted"/>
<dbReference type="InterPro" id="IPR005312">
    <property type="entry name" value="DUF1759"/>
</dbReference>
<reference evidence="2" key="1">
    <citation type="submission" date="2011-05" db="EMBL/GenBank/DDBJ databases">
        <authorList>
            <person name="Richards S.R."/>
            <person name="Qu J."/>
            <person name="Jiang H."/>
            <person name="Jhangiani S.N."/>
            <person name="Agravi P."/>
            <person name="Goodspeed R."/>
            <person name="Gross S."/>
            <person name="Mandapat C."/>
            <person name="Jackson L."/>
            <person name="Mathew T."/>
            <person name="Pu L."/>
            <person name="Thornton R."/>
            <person name="Saada N."/>
            <person name="Wilczek-Boney K.B."/>
            <person name="Lee S."/>
            <person name="Kovar C."/>
            <person name="Wu Y."/>
            <person name="Scherer S.E."/>
            <person name="Worley K.C."/>
            <person name="Muzny D.M."/>
            <person name="Gibbs R."/>
        </authorList>
    </citation>
    <scope>NUCLEOTIDE SEQUENCE</scope>
    <source>
        <strain evidence="2">Brora</strain>
    </source>
</reference>
<organism evidence="1 2">
    <name type="scientific">Strigamia maritima</name>
    <name type="common">European centipede</name>
    <name type="synonym">Geophilus maritimus</name>
    <dbReference type="NCBI Taxonomy" id="126957"/>
    <lineage>
        <taxon>Eukaryota</taxon>
        <taxon>Metazoa</taxon>
        <taxon>Ecdysozoa</taxon>
        <taxon>Arthropoda</taxon>
        <taxon>Myriapoda</taxon>
        <taxon>Chilopoda</taxon>
        <taxon>Pleurostigmophora</taxon>
        <taxon>Geophilomorpha</taxon>
        <taxon>Linotaeniidae</taxon>
        <taxon>Strigamia</taxon>
    </lineage>
</organism>
<dbReference type="GO" id="GO:0071897">
    <property type="term" value="P:DNA biosynthetic process"/>
    <property type="evidence" value="ECO:0007669"/>
    <property type="project" value="UniProtKB-ARBA"/>
</dbReference>
<dbReference type="EMBL" id="JH430820">
    <property type="status" value="NOT_ANNOTATED_CDS"/>
    <property type="molecule type" value="Genomic_DNA"/>
</dbReference>